<gene>
    <name evidence="2" type="ORF">P5673_015731</name>
</gene>
<dbReference type="InterPro" id="IPR054465">
    <property type="entry name" value="Integrase_p58-like_C"/>
</dbReference>
<evidence type="ECO:0000313" key="3">
    <source>
        <dbReference type="Proteomes" id="UP001249851"/>
    </source>
</evidence>
<evidence type="ECO:0000313" key="2">
    <source>
        <dbReference type="EMBL" id="KAK2561256.1"/>
    </source>
</evidence>
<accession>A0AAD9V4T6</accession>
<sequence length="67" mass="7849">MVGEKVEVGDRVFLHDPARKKGQTKKLYLPWQGPYIVMTKIGDVSYRIQAVDNPRKRKVVHFNRLKL</sequence>
<dbReference type="Pfam" id="PF22938">
    <property type="entry name" value="Integrase_p58_C"/>
    <property type="match status" value="1"/>
</dbReference>
<comment type="caution">
    <text evidence="2">The sequence shown here is derived from an EMBL/GenBank/DDBJ whole genome shotgun (WGS) entry which is preliminary data.</text>
</comment>
<evidence type="ECO:0000259" key="1">
    <source>
        <dbReference type="Pfam" id="PF22938"/>
    </source>
</evidence>
<dbReference type="EMBL" id="JARQWQ010000033">
    <property type="protein sequence ID" value="KAK2561256.1"/>
    <property type="molecule type" value="Genomic_DNA"/>
</dbReference>
<dbReference type="Proteomes" id="UP001249851">
    <property type="component" value="Unassembled WGS sequence"/>
</dbReference>
<protein>
    <recommendedName>
        <fullName evidence="1">Integrase p58-like C-terminal domain-containing protein</fullName>
    </recommendedName>
</protein>
<feature type="domain" description="Integrase p58-like C-terminal" evidence="1">
    <location>
        <begin position="33"/>
        <end position="66"/>
    </location>
</feature>
<reference evidence="2" key="2">
    <citation type="journal article" date="2023" name="Science">
        <title>Genomic signatures of disease resistance in endangered staghorn corals.</title>
        <authorList>
            <person name="Vollmer S.V."/>
            <person name="Selwyn J.D."/>
            <person name="Despard B.A."/>
            <person name="Roesel C.L."/>
        </authorList>
    </citation>
    <scope>NUCLEOTIDE SEQUENCE</scope>
    <source>
        <strain evidence="2">K2</strain>
    </source>
</reference>
<dbReference type="AlphaFoldDB" id="A0AAD9V4T6"/>
<name>A0AAD9V4T6_ACRCE</name>
<reference evidence="2" key="1">
    <citation type="journal article" date="2023" name="G3 (Bethesda)">
        <title>Whole genome assembly and annotation of the endangered Caribbean coral Acropora cervicornis.</title>
        <authorList>
            <person name="Selwyn J.D."/>
            <person name="Vollmer S.V."/>
        </authorList>
    </citation>
    <scope>NUCLEOTIDE SEQUENCE</scope>
    <source>
        <strain evidence="2">K2</strain>
    </source>
</reference>
<proteinExistence type="predicted"/>
<organism evidence="2 3">
    <name type="scientific">Acropora cervicornis</name>
    <name type="common">Staghorn coral</name>
    <dbReference type="NCBI Taxonomy" id="6130"/>
    <lineage>
        <taxon>Eukaryota</taxon>
        <taxon>Metazoa</taxon>
        <taxon>Cnidaria</taxon>
        <taxon>Anthozoa</taxon>
        <taxon>Hexacorallia</taxon>
        <taxon>Scleractinia</taxon>
        <taxon>Astrocoeniina</taxon>
        <taxon>Acroporidae</taxon>
        <taxon>Acropora</taxon>
    </lineage>
</organism>
<keyword evidence="3" id="KW-1185">Reference proteome</keyword>